<dbReference type="AlphaFoldDB" id="A0A1S1U573"/>
<evidence type="ECO:0000313" key="2">
    <source>
        <dbReference type="Proteomes" id="UP000179840"/>
    </source>
</evidence>
<dbReference type="Proteomes" id="UP000179840">
    <property type="component" value="Unassembled WGS sequence"/>
</dbReference>
<comment type="caution">
    <text evidence="1">The sequence shown here is derived from an EMBL/GenBank/DDBJ whole genome shotgun (WGS) entry which is preliminary data.</text>
</comment>
<reference evidence="1 2" key="1">
    <citation type="submission" date="2015-06" db="EMBL/GenBank/DDBJ databases">
        <title>Draft genome sequencing of a biphenyl-degrading bacterium, Janthinobacterium lividum MEG1.</title>
        <authorList>
            <person name="Shimodaira J."/>
            <person name="Hatta T."/>
        </authorList>
    </citation>
    <scope>NUCLEOTIDE SEQUENCE [LARGE SCALE GENOMIC DNA]</scope>
    <source>
        <strain evidence="1 2">MEG1</strain>
    </source>
</reference>
<protein>
    <submittedName>
        <fullName evidence="1">Uncharacterized protein</fullName>
    </submittedName>
</protein>
<accession>A0A1S1U573</accession>
<proteinExistence type="predicted"/>
<organism evidence="1 2">
    <name type="scientific">Janthinobacterium lividum</name>
    <dbReference type="NCBI Taxonomy" id="29581"/>
    <lineage>
        <taxon>Bacteria</taxon>
        <taxon>Pseudomonadati</taxon>
        <taxon>Pseudomonadota</taxon>
        <taxon>Betaproteobacteria</taxon>
        <taxon>Burkholderiales</taxon>
        <taxon>Oxalobacteraceae</taxon>
        <taxon>Janthinobacterium</taxon>
    </lineage>
</organism>
<gene>
    <name evidence="1" type="ORF">AKG95_19145</name>
</gene>
<sequence length="442" mass="49977">MAQNHYEATLKPILQTCAMIFDTHDELKELLIQIGKEPLPENLTVANIANLKRKRGPIDYKMINKQSPTNQLIIALAVIKRDKLATNSPRASIVPPKGIPLVDKLSGAGSARSRYATLLSQLYLSKQVVMACYVVLLFHGRWNGDTLISVTPSNVKRTAHGFEISGIKGKTGSNQNTSVLIDDNSTIIEETLAVRALELLLWHNKNIDLHANREHPSMFVAMGHSYHGKIKFNVFLSAKYFHEFTSAWNLPRFTASDIRPNAERHRFLQNGMHIEDTQVTLYHKKASTSAHYVAGEIATGINEAIIIRYSAMLASAIIYRFDNAPISGIFTENQKNTIQHLLLPPTRFSSNNDDYLVDMWLAAPGDFSFTVGYPEVDQCVRQRKYYLSNMQSLQRSNPERFAHSDLPRILVCIALYGLIKDSDFRHYLEQVEERINAQKPKT</sequence>
<name>A0A1S1U573_9BURK</name>
<evidence type="ECO:0000313" key="1">
    <source>
        <dbReference type="EMBL" id="OHV95308.1"/>
    </source>
</evidence>
<dbReference type="EMBL" id="LFKP01000010">
    <property type="protein sequence ID" value="OHV95308.1"/>
    <property type="molecule type" value="Genomic_DNA"/>
</dbReference>